<protein>
    <submittedName>
        <fullName evidence="2">Uncharacterized protein</fullName>
    </submittedName>
</protein>
<name>A0A6S7DGF2_9BURK</name>
<evidence type="ECO:0000313" key="3">
    <source>
        <dbReference type="Proteomes" id="UP000494203"/>
    </source>
</evidence>
<dbReference type="AlphaFoldDB" id="A0A6S7DGF2"/>
<feature type="region of interest" description="Disordered" evidence="1">
    <location>
        <begin position="1"/>
        <end position="20"/>
    </location>
</feature>
<keyword evidence="3" id="KW-1185">Reference proteome</keyword>
<dbReference type="EMBL" id="CADIKZ010000008">
    <property type="protein sequence ID" value="CAB3882399.1"/>
    <property type="molecule type" value="Genomic_DNA"/>
</dbReference>
<reference evidence="2 3" key="1">
    <citation type="submission" date="2020-04" db="EMBL/GenBank/DDBJ databases">
        <authorList>
            <person name="De Canck E."/>
        </authorList>
    </citation>
    <scope>NUCLEOTIDE SEQUENCE [LARGE SCALE GENOMIC DNA]</scope>
    <source>
        <strain evidence="2 3">LMG 26788</strain>
    </source>
</reference>
<proteinExistence type="predicted"/>
<accession>A0A6S7DGF2</accession>
<evidence type="ECO:0000313" key="2">
    <source>
        <dbReference type="EMBL" id="CAB3882399.1"/>
    </source>
</evidence>
<organism evidence="2 3">
    <name type="scientific">Achromobacter pulmonis</name>
    <dbReference type="NCBI Taxonomy" id="1389932"/>
    <lineage>
        <taxon>Bacteria</taxon>
        <taxon>Pseudomonadati</taxon>
        <taxon>Pseudomonadota</taxon>
        <taxon>Betaproteobacteria</taxon>
        <taxon>Burkholderiales</taxon>
        <taxon>Alcaligenaceae</taxon>
        <taxon>Achromobacter</taxon>
    </lineage>
</organism>
<evidence type="ECO:0000256" key="1">
    <source>
        <dbReference type="SAM" id="MobiDB-lite"/>
    </source>
</evidence>
<dbReference type="Proteomes" id="UP000494203">
    <property type="component" value="Unassembled WGS sequence"/>
</dbReference>
<sequence length="50" mass="5657">MLLIRNDSTPSAAPITNMNEKNASTHNRLLRIVMFAKNLRITSTTPECNR</sequence>
<gene>
    <name evidence="2" type="ORF">LMG26788_03356</name>
</gene>